<gene>
    <name evidence="1" type="ORF">ACAOBT_LOCUS28431</name>
</gene>
<keyword evidence="2" id="KW-1185">Reference proteome</keyword>
<protein>
    <submittedName>
        <fullName evidence="1">Uncharacterized protein</fullName>
    </submittedName>
</protein>
<comment type="caution">
    <text evidence="1">The sequence shown here is derived from an EMBL/GenBank/DDBJ whole genome shotgun (WGS) entry which is preliminary data.</text>
</comment>
<organism evidence="1 2">
    <name type="scientific">Acanthoscelides obtectus</name>
    <name type="common">Bean weevil</name>
    <name type="synonym">Bruchus obtectus</name>
    <dbReference type="NCBI Taxonomy" id="200917"/>
    <lineage>
        <taxon>Eukaryota</taxon>
        <taxon>Metazoa</taxon>
        <taxon>Ecdysozoa</taxon>
        <taxon>Arthropoda</taxon>
        <taxon>Hexapoda</taxon>
        <taxon>Insecta</taxon>
        <taxon>Pterygota</taxon>
        <taxon>Neoptera</taxon>
        <taxon>Endopterygota</taxon>
        <taxon>Coleoptera</taxon>
        <taxon>Polyphaga</taxon>
        <taxon>Cucujiformia</taxon>
        <taxon>Chrysomeloidea</taxon>
        <taxon>Chrysomelidae</taxon>
        <taxon>Bruchinae</taxon>
        <taxon>Bruchini</taxon>
        <taxon>Acanthoscelides</taxon>
    </lineage>
</organism>
<reference evidence="1" key="1">
    <citation type="submission" date="2022-03" db="EMBL/GenBank/DDBJ databases">
        <authorList>
            <person name="Sayadi A."/>
        </authorList>
    </citation>
    <scope>NUCLEOTIDE SEQUENCE</scope>
</reference>
<accession>A0A9P0LTI4</accession>
<dbReference type="AlphaFoldDB" id="A0A9P0LTI4"/>
<proteinExistence type="predicted"/>
<evidence type="ECO:0000313" key="1">
    <source>
        <dbReference type="EMBL" id="CAH2005249.1"/>
    </source>
</evidence>
<dbReference type="Proteomes" id="UP001152888">
    <property type="component" value="Unassembled WGS sequence"/>
</dbReference>
<evidence type="ECO:0000313" key="2">
    <source>
        <dbReference type="Proteomes" id="UP001152888"/>
    </source>
</evidence>
<name>A0A9P0LTI4_ACAOB</name>
<sequence length="45" mass="5430">MFVKRTFYNIFHFSFSYRTLGVLSLDTSEQRRCGIFKGCFCMRHV</sequence>
<dbReference type="EMBL" id="CAKOFQ010007632">
    <property type="protein sequence ID" value="CAH2005249.1"/>
    <property type="molecule type" value="Genomic_DNA"/>
</dbReference>